<reference evidence="1 2" key="1">
    <citation type="journal article" date="2013" name="PLoS Genet.">
        <title>Distinctive expansion of potential virulence genes in the genome of the oomycete fish pathogen Saprolegnia parasitica.</title>
        <authorList>
            <person name="Jiang R.H."/>
            <person name="de Bruijn I."/>
            <person name="Haas B.J."/>
            <person name="Belmonte R."/>
            <person name="Lobach L."/>
            <person name="Christie J."/>
            <person name="van den Ackerveken G."/>
            <person name="Bottin A."/>
            <person name="Bulone V."/>
            <person name="Diaz-Moreno S.M."/>
            <person name="Dumas B."/>
            <person name="Fan L."/>
            <person name="Gaulin E."/>
            <person name="Govers F."/>
            <person name="Grenville-Briggs L.J."/>
            <person name="Horner N.R."/>
            <person name="Levin J.Z."/>
            <person name="Mammella M."/>
            <person name="Meijer H.J."/>
            <person name="Morris P."/>
            <person name="Nusbaum C."/>
            <person name="Oome S."/>
            <person name="Phillips A.J."/>
            <person name="van Rooyen D."/>
            <person name="Rzeszutek E."/>
            <person name="Saraiva M."/>
            <person name="Secombes C.J."/>
            <person name="Seidl M.F."/>
            <person name="Snel B."/>
            <person name="Stassen J.H."/>
            <person name="Sykes S."/>
            <person name="Tripathy S."/>
            <person name="van den Berg H."/>
            <person name="Vega-Arreguin J.C."/>
            <person name="Wawra S."/>
            <person name="Young S.K."/>
            <person name="Zeng Q."/>
            <person name="Dieguez-Uribeondo J."/>
            <person name="Russ C."/>
            <person name="Tyler B.M."/>
            <person name="van West P."/>
        </authorList>
    </citation>
    <scope>NUCLEOTIDE SEQUENCE [LARGE SCALE GENOMIC DNA]</scope>
    <source>
        <strain evidence="1 2">CBS 223.65</strain>
    </source>
</reference>
<dbReference type="AlphaFoldDB" id="A0A067BNQ0"/>
<name>A0A067BNQ0_SAPPC</name>
<accession>A0A067BNQ0</accession>
<dbReference type="RefSeq" id="XP_012209425.1">
    <property type="nucleotide sequence ID" value="XM_012354035.1"/>
</dbReference>
<dbReference type="KEGG" id="spar:SPRG_14898"/>
<proteinExistence type="predicted"/>
<dbReference type="VEuPathDB" id="FungiDB:SPRG_14898"/>
<keyword evidence="2" id="KW-1185">Reference proteome</keyword>
<organism evidence="1 2">
    <name type="scientific">Saprolegnia parasitica (strain CBS 223.65)</name>
    <dbReference type="NCBI Taxonomy" id="695850"/>
    <lineage>
        <taxon>Eukaryota</taxon>
        <taxon>Sar</taxon>
        <taxon>Stramenopiles</taxon>
        <taxon>Oomycota</taxon>
        <taxon>Saprolegniomycetes</taxon>
        <taxon>Saprolegniales</taxon>
        <taxon>Saprolegniaceae</taxon>
        <taxon>Saprolegnia</taxon>
    </lineage>
</organism>
<evidence type="ECO:0000313" key="1">
    <source>
        <dbReference type="EMBL" id="KDO19868.1"/>
    </source>
</evidence>
<dbReference type="EMBL" id="KK583331">
    <property type="protein sequence ID" value="KDO19868.1"/>
    <property type="molecule type" value="Genomic_DNA"/>
</dbReference>
<gene>
    <name evidence="1" type="ORF">SPRG_14898</name>
</gene>
<dbReference type="GeneID" id="24136679"/>
<evidence type="ECO:0000313" key="2">
    <source>
        <dbReference type="Proteomes" id="UP000030745"/>
    </source>
</evidence>
<sequence>MRVRHVWELPTFYYYAVVVNRVASLQEEEESKAHAPESGTGRYGQRPSYAAAVNGVKQRAAQALRHTFVRLLPEPAALREIIERNTTMFASFTPQEEALAGPARGRESARVPQGDEEFADYSNHEITDEFFSVINSDVWMINKTNDGSLVFSTMDHETLSEMLNKSVELFGETYTFTASADQERAALEPNGHFRGHWLDRQVRLDEGQALVEARVDRLVTFDELADRRGLGQ</sequence>
<protein>
    <submittedName>
        <fullName evidence="1">Uncharacterized protein</fullName>
    </submittedName>
</protein>
<dbReference type="Proteomes" id="UP000030745">
    <property type="component" value="Unassembled WGS sequence"/>
</dbReference>